<evidence type="ECO:0000256" key="1">
    <source>
        <dbReference type="SAM" id="MobiDB-lite"/>
    </source>
</evidence>
<dbReference type="STRING" id="4536.A0A0E0FNB7"/>
<organism evidence="2">
    <name type="scientific">Oryza nivara</name>
    <name type="common">Indian wild rice</name>
    <name type="synonym">Oryza sativa f. spontanea</name>
    <dbReference type="NCBI Taxonomy" id="4536"/>
    <lineage>
        <taxon>Eukaryota</taxon>
        <taxon>Viridiplantae</taxon>
        <taxon>Streptophyta</taxon>
        <taxon>Embryophyta</taxon>
        <taxon>Tracheophyta</taxon>
        <taxon>Spermatophyta</taxon>
        <taxon>Magnoliopsida</taxon>
        <taxon>Liliopsida</taxon>
        <taxon>Poales</taxon>
        <taxon>Poaceae</taxon>
        <taxon>BOP clade</taxon>
        <taxon>Oryzoideae</taxon>
        <taxon>Oryzeae</taxon>
        <taxon>Oryzinae</taxon>
        <taxon>Oryza</taxon>
    </lineage>
</organism>
<protein>
    <submittedName>
        <fullName evidence="2">Uncharacterized protein</fullName>
    </submittedName>
</protein>
<name>A0A0E0FNB7_ORYNI</name>
<evidence type="ECO:0000313" key="3">
    <source>
        <dbReference type="Proteomes" id="UP000006591"/>
    </source>
</evidence>
<dbReference type="Proteomes" id="UP000006591">
    <property type="component" value="Chromosome 1"/>
</dbReference>
<keyword evidence="3" id="KW-1185">Reference proteome</keyword>
<feature type="region of interest" description="Disordered" evidence="1">
    <location>
        <begin position="65"/>
        <end position="97"/>
    </location>
</feature>
<reference evidence="2" key="2">
    <citation type="submission" date="2018-04" db="EMBL/GenBank/DDBJ databases">
        <title>OnivRS2 (Oryza nivara Reference Sequence Version 2).</title>
        <authorList>
            <person name="Zhang J."/>
            <person name="Kudrna D."/>
            <person name="Lee S."/>
            <person name="Talag J."/>
            <person name="Rajasekar S."/>
            <person name="Welchert J."/>
            <person name="Hsing Y.-I."/>
            <person name="Wing R.A."/>
        </authorList>
    </citation>
    <scope>NUCLEOTIDE SEQUENCE [LARGE SCALE GENOMIC DNA]</scope>
</reference>
<sequence>MSVGPTLLFISTDGDASSLSLLAIPPPSSSSLTGGLPLRPELFGREARVIWSRWLVAAITVASVGGGGGGGRSTAMGLKEGSDGDDVDGRSSRGRRRRLLGTFADTSFSAGGREEAGGGGGDEIYVKKPAAAVKKLAVTVTTRDETSWQCRCCL</sequence>
<dbReference type="EnsemblPlants" id="ONIVA01G22610.1">
    <property type="protein sequence ID" value="ONIVA01G22610.1"/>
    <property type="gene ID" value="ONIVA01G22610"/>
</dbReference>
<reference evidence="2" key="1">
    <citation type="submission" date="2015-04" db="UniProtKB">
        <authorList>
            <consortium name="EnsemblPlants"/>
        </authorList>
    </citation>
    <scope>IDENTIFICATION</scope>
    <source>
        <strain evidence="2">SL10</strain>
    </source>
</reference>
<dbReference type="AlphaFoldDB" id="A0A0E0FNB7"/>
<evidence type="ECO:0000313" key="2">
    <source>
        <dbReference type="EnsemblPlants" id="ONIVA01G22610.1"/>
    </source>
</evidence>
<accession>A0A0E0FNB7</accession>
<dbReference type="HOGENOM" id="CLU_1707127_0_0_1"/>
<proteinExistence type="predicted"/>
<dbReference type="Gramene" id="ONIVA01G22610.1">
    <property type="protein sequence ID" value="ONIVA01G22610.1"/>
    <property type="gene ID" value="ONIVA01G22610"/>
</dbReference>